<dbReference type="SUPFAM" id="SSF47336">
    <property type="entry name" value="ACP-like"/>
    <property type="match status" value="1"/>
</dbReference>
<protein>
    <submittedName>
        <fullName evidence="2">Acyl carrier protein</fullName>
    </submittedName>
</protein>
<dbReference type="EMBL" id="AONC01000013">
    <property type="protein sequence ID" value="EXJ16237.1"/>
    <property type="molecule type" value="Genomic_DNA"/>
</dbReference>
<gene>
    <name evidence="2" type="ORF">D779_0379</name>
</gene>
<dbReference type="Proteomes" id="UP000019460">
    <property type="component" value="Unassembled WGS sequence"/>
</dbReference>
<dbReference type="STRING" id="1249627.D779_0379"/>
<dbReference type="InterPro" id="IPR009081">
    <property type="entry name" value="PP-bd_ACP"/>
</dbReference>
<dbReference type="eggNOG" id="COG0236">
    <property type="taxonomic scope" value="Bacteria"/>
</dbReference>
<name>W9VJJ5_9GAMM</name>
<proteinExistence type="predicted"/>
<dbReference type="PROSITE" id="PS50075">
    <property type="entry name" value="CARRIER"/>
    <property type="match status" value="1"/>
</dbReference>
<feature type="domain" description="Carrier" evidence="1">
    <location>
        <begin position="5"/>
        <end position="87"/>
    </location>
</feature>
<comment type="caution">
    <text evidence="2">The sequence shown here is derived from an EMBL/GenBank/DDBJ whole genome shotgun (WGS) entry which is preliminary data.</text>
</comment>
<evidence type="ECO:0000313" key="2">
    <source>
        <dbReference type="EMBL" id="EXJ16237.1"/>
    </source>
</evidence>
<evidence type="ECO:0000259" key="1">
    <source>
        <dbReference type="PROSITE" id="PS50075"/>
    </source>
</evidence>
<dbReference type="OrthoDB" id="9803943at2"/>
<dbReference type="AlphaFoldDB" id="W9VJJ5"/>
<dbReference type="NCBIfam" id="NF006617">
    <property type="entry name" value="PRK09184.1"/>
    <property type="match status" value="1"/>
</dbReference>
<dbReference type="RefSeq" id="WP_043750199.1">
    <property type="nucleotide sequence ID" value="NZ_AONC01000013.1"/>
</dbReference>
<keyword evidence="3" id="KW-1185">Reference proteome</keyword>
<accession>W9VJJ5</accession>
<dbReference type="Gene3D" id="1.10.1200.10">
    <property type="entry name" value="ACP-like"/>
    <property type="match status" value="1"/>
</dbReference>
<dbReference type="Pfam" id="PF00550">
    <property type="entry name" value="PP-binding"/>
    <property type="match status" value="1"/>
</dbReference>
<sequence>METLAPLEQEVAQLIIETLHLDDMQVSEIDPTAPLFGEGLGLDSIDALELSLAVTQKYGITISSQDPNIRSIFASLRDLSAHIAANRSR</sequence>
<evidence type="ECO:0000313" key="3">
    <source>
        <dbReference type="Proteomes" id="UP000019460"/>
    </source>
</evidence>
<reference evidence="2 3" key="1">
    <citation type="submission" date="2012-11" db="EMBL/GenBank/DDBJ databases">
        <title>Genome assembly of Thiorhodococcus sp. AK35.</title>
        <authorList>
            <person name="Nupur N."/>
            <person name="Khatri I."/>
            <person name="Subramanian S."/>
            <person name="Pinnaka A."/>
        </authorList>
    </citation>
    <scope>NUCLEOTIDE SEQUENCE [LARGE SCALE GENOMIC DNA]</scope>
    <source>
        <strain evidence="2 3">AK35</strain>
    </source>
</reference>
<dbReference type="InterPro" id="IPR036736">
    <property type="entry name" value="ACP-like_sf"/>
</dbReference>
<organism evidence="2 3">
    <name type="scientific">Imhoffiella purpurea</name>
    <dbReference type="NCBI Taxonomy" id="1249627"/>
    <lineage>
        <taxon>Bacteria</taxon>
        <taxon>Pseudomonadati</taxon>
        <taxon>Pseudomonadota</taxon>
        <taxon>Gammaproteobacteria</taxon>
        <taxon>Chromatiales</taxon>
        <taxon>Chromatiaceae</taxon>
        <taxon>Imhoffiella</taxon>
    </lineage>
</organism>